<sequence length="343" mass="35738">MRTSINPKLALGLLGIGLIVFCAISLSVGAMNLSVSDVLGSIFGQAVDQQTDLVVMDIRLPRVLLGVMVGAALAISGAVMQGLFRNPLADPALVGVSSGAALAAVTVIVLGGTWLQSWTGWLDSLAIPLAAFLGGILVTIIIFKFSTRNGRTDVGLMLLSGIAINAIAGSATGLLTYVASDEALRSLTFWSMGSLASATWQDVAIVTVPTLLALAILPFFARALNSFLMGESVSYQSGFNVKQLKRVTIALTALAVGAAVSVSGLIGFVGLVAPHLVRLILGPDHRWVIPGSALMGGMLVLVSDILARTLLSPAELPIGILMSAIGGPFFLWLLMQHRSRIRL</sequence>
<evidence type="ECO:0000256" key="4">
    <source>
        <dbReference type="ARBA" id="ARBA00022475"/>
    </source>
</evidence>
<dbReference type="RefSeq" id="WP_051623041.1">
    <property type="nucleotide sequence ID" value="NZ_AP020335.1"/>
</dbReference>
<dbReference type="PANTHER" id="PTHR30472:SF25">
    <property type="entry name" value="ABC TRANSPORTER PERMEASE PROTEIN MJ0876-RELATED"/>
    <property type="match status" value="1"/>
</dbReference>
<evidence type="ECO:0000256" key="7">
    <source>
        <dbReference type="ARBA" id="ARBA00023136"/>
    </source>
</evidence>
<gene>
    <name evidence="9" type="ORF">EI16_06110</name>
</gene>
<feature type="transmembrane region" description="Helical" evidence="8">
    <location>
        <begin position="155"/>
        <end position="179"/>
    </location>
</feature>
<evidence type="ECO:0000256" key="3">
    <source>
        <dbReference type="ARBA" id="ARBA00022448"/>
    </source>
</evidence>
<keyword evidence="3" id="KW-0813">Transport</keyword>
<comment type="similarity">
    <text evidence="2">Belongs to the binding-protein-dependent transport system permease family. FecCD subfamily.</text>
</comment>
<reference evidence="9 10" key="1">
    <citation type="submission" date="2014-04" db="EMBL/GenBank/DDBJ databases">
        <title>Draft genome sequence of Hydrogenovibrio marinus MH-110, a model organism for aerobic H2 metabolism.</title>
        <authorList>
            <person name="Cha H.J."/>
            <person name="Jo B.H."/>
            <person name="Hwang B.H."/>
        </authorList>
    </citation>
    <scope>NUCLEOTIDE SEQUENCE [LARGE SCALE GENOMIC DNA]</scope>
    <source>
        <strain evidence="9 10">MH-110</strain>
    </source>
</reference>
<feature type="transmembrane region" description="Helical" evidence="8">
    <location>
        <begin position="121"/>
        <end position="143"/>
    </location>
</feature>
<keyword evidence="4" id="KW-1003">Cell membrane</keyword>
<dbReference type="FunFam" id="1.10.3470.10:FF:000001">
    <property type="entry name" value="Vitamin B12 ABC transporter permease BtuC"/>
    <property type="match status" value="1"/>
</dbReference>
<accession>A0A066ZQT2</accession>
<organism evidence="9 10">
    <name type="scientific">Hydrogenovibrio marinus</name>
    <dbReference type="NCBI Taxonomy" id="28885"/>
    <lineage>
        <taxon>Bacteria</taxon>
        <taxon>Pseudomonadati</taxon>
        <taxon>Pseudomonadota</taxon>
        <taxon>Gammaproteobacteria</taxon>
        <taxon>Thiotrichales</taxon>
        <taxon>Piscirickettsiaceae</taxon>
        <taxon>Hydrogenovibrio</taxon>
    </lineage>
</organism>
<feature type="transmembrane region" description="Helical" evidence="8">
    <location>
        <begin position="249"/>
        <end position="275"/>
    </location>
</feature>
<dbReference type="STRING" id="28885.EI16_06110"/>
<evidence type="ECO:0000256" key="1">
    <source>
        <dbReference type="ARBA" id="ARBA00004651"/>
    </source>
</evidence>
<dbReference type="Proteomes" id="UP000027341">
    <property type="component" value="Unassembled WGS sequence"/>
</dbReference>
<name>A0A066ZQT2_HYDMR</name>
<dbReference type="Pfam" id="PF01032">
    <property type="entry name" value="FecCD"/>
    <property type="match status" value="1"/>
</dbReference>
<evidence type="ECO:0000256" key="5">
    <source>
        <dbReference type="ARBA" id="ARBA00022692"/>
    </source>
</evidence>
<feature type="transmembrane region" description="Helical" evidence="8">
    <location>
        <begin position="287"/>
        <end position="306"/>
    </location>
</feature>
<dbReference type="SUPFAM" id="SSF81345">
    <property type="entry name" value="ABC transporter involved in vitamin B12 uptake, BtuC"/>
    <property type="match status" value="1"/>
</dbReference>
<dbReference type="AlphaFoldDB" id="A0A066ZQT2"/>
<dbReference type="InterPro" id="IPR000522">
    <property type="entry name" value="ABC_transptr_permease_BtuC"/>
</dbReference>
<evidence type="ECO:0000256" key="2">
    <source>
        <dbReference type="ARBA" id="ARBA00007935"/>
    </source>
</evidence>
<keyword evidence="7 8" id="KW-0472">Membrane</keyword>
<keyword evidence="10" id="KW-1185">Reference proteome</keyword>
<comment type="subcellular location">
    <subcellularLocation>
        <location evidence="1">Cell membrane</location>
        <topology evidence="1">Multi-pass membrane protein</topology>
    </subcellularLocation>
</comment>
<evidence type="ECO:0000256" key="6">
    <source>
        <dbReference type="ARBA" id="ARBA00022989"/>
    </source>
</evidence>
<feature type="transmembrane region" description="Helical" evidence="8">
    <location>
        <begin position="199"/>
        <end position="221"/>
    </location>
</feature>
<dbReference type="GO" id="GO:0033214">
    <property type="term" value="P:siderophore-iron import into cell"/>
    <property type="evidence" value="ECO:0007669"/>
    <property type="project" value="TreeGrafter"/>
</dbReference>
<dbReference type="EMBL" id="JMIU01000001">
    <property type="protein sequence ID" value="KDN95867.1"/>
    <property type="molecule type" value="Genomic_DNA"/>
</dbReference>
<comment type="caution">
    <text evidence="9">The sequence shown here is derived from an EMBL/GenBank/DDBJ whole genome shotgun (WGS) entry which is preliminary data.</text>
</comment>
<feature type="transmembrane region" description="Helical" evidence="8">
    <location>
        <begin position="91"/>
        <end position="115"/>
    </location>
</feature>
<dbReference type="GO" id="GO:0022857">
    <property type="term" value="F:transmembrane transporter activity"/>
    <property type="evidence" value="ECO:0007669"/>
    <property type="project" value="InterPro"/>
</dbReference>
<dbReference type="PANTHER" id="PTHR30472">
    <property type="entry name" value="FERRIC ENTEROBACTIN TRANSPORT SYSTEM PERMEASE PROTEIN"/>
    <property type="match status" value="1"/>
</dbReference>
<feature type="transmembrane region" description="Helical" evidence="8">
    <location>
        <begin position="318"/>
        <end position="335"/>
    </location>
</feature>
<keyword evidence="6 8" id="KW-1133">Transmembrane helix</keyword>
<dbReference type="CDD" id="cd06550">
    <property type="entry name" value="TM_ABC_iron-siderophores_like"/>
    <property type="match status" value="1"/>
</dbReference>
<evidence type="ECO:0000313" key="9">
    <source>
        <dbReference type="EMBL" id="KDN95867.1"/>
    </source>
</evidence>
<dbReference type="GO" id="GO:0005886">
    <property type="term" value="C:plasma membrane"/>
    <property type="evidence" value="ECO:0007669"/>
    <property type="project" value="UniProtKB-SubCell"/>
</dbReference>
<feature type="transmembrane region" description="Helical" evidence="8">
    <location>
        <begin position="64"/>
        <end position="84"/>
    </location>
</feature>
<dbReference type="Gene3D" id="1.10.3470.10">
    <property type="entry name" value="ABC transporter involved in vitamin B12 uptake, BtuC"/>
    <property type="match status" value="1"/>
</dbReference>
<proteinExistence type="inferred from homology"/>
<keyword evidence="5 8" id="KW-0812">Transmembrane</keyword>
<evidence type="ECO:0000256" key="8">
    <source>
        <dbReference type="SAM" id="Phobius"/>
    </source>
</evidence>
<evidence type="ECO:0000313" key="10">
    <source>
        <dbReference type="Proteomes" id="UP000027341"/>
    </source>
</evidence>
<dbReference type="InterPro" id="IPR037294">
    <property type="entry name" value="ABC_BtuC-like"/>
</dbReference>
<protein>
    <submittedName>
        <fullName evidence="9">Iron ABC transporter</fullName>
    </submittedName>
</protein>